<comment type="subcellular location">
    <subcellularLocation>
        <location evidence="1">Membrane</location>
        <topology evidence="1">Multi-pass membrane protein</topology>
    </subcellularLocation>
</comment>
<dbReference type="PRINTS" id="PR00259">
    <property type="entry name" value="TMFOUR"/>
</dbReference>
<dbReference type="GO" id="GO:0005886">
    <property type="term" value="C:plasma membrane"/>
    <property type="evidence" value="ECO:0007669"/>
    <property type="project" value="TreeGrafter"/>
</dbReference>
<feature type="transmembrane region" description="Helical" evidence="5">
    <location>
        <begin position="95"/>
        <end position="120"/>
    </location>
</feature>
<dbReference type="CDD" id="cd03127">
    <property type="entry name" value="tetraspanin_LEL"/>
    <property type="match status" value="1"/>
</dbReference>
<keyword evidence="3 5" id="KW-1133">Transmembrane helix</keyword>
<dbReference type="Pfam" id="PF00335">
    <property type="entry name" value="Tetraspanin"/>
    <property type="match status" value="1"/>
</dbReference>
<dbReference type="PANTHER" id="PTHR19282">
    <property type="entry name" value="TETRASPANIN"/>
    <property type="match status" value="1"/>
</dbReference>
<accession>A0A9Q0S3W2</accession>
<dbReference type="PANTHER" id="PTHR19282:SF521">
    <property type="entry name" value="IP01817P-RELATED"/>
    <property type="match status" value="1"/>
</dbReference>
<dbReference type="Proteomes" id="UP001151699">
    <property type="component" value="Chromosome B"/>
</dbReference>
<gene>
    <name evidence="6" type="primary">CD63_7</name>
    <name evidence="6" type="ORF">Bhyg_07353</name>
</gene>
<protein>
    <submittedName>
        <fullName evidence="6">CD63 antigen</fullName>
    </submittedName>
</protein>
<proteinExistence type="predicted"/>
<sequence>MNSIKKSGSQGRKDRKENLRSEVAQVKGQLKISHLFTKPPLSLQQQTTKDTDRLDTGSTAVKGKALGGIAILAVGVAFLLRIGDIEKVFDDWNVQAVPILFIVIGAIIFIVAFFGCCGAIKESHCMTVTYSSFLMIILLAQIVLAVIVFVYIGDLQTASRQVLQRMWDNKDAGQNPEIWNNIQSTLKCCGFDGPRDWGLTVPPSCCASGSSCIITDAFKTGCNSAVYNFIGTSGNIIGAVALGVAGIELIGFIFACCLANSIRNQSRRSAYQ</sequence>
<dbReference type="SUPFAM" id="SSF48652">
    <property type="entry name" value="Tetraspanin"/>
    <property type="match status" value="1"/>
</dbReference>
<feature type="transmembrane region" description="Helical" evidence="5">
    <location>
        <begin position="132"/>
        <end position="152"/>
    </location>
</feature>
<evidence type="ECO:0000256" key="5">
    <source>
        <dbReference type="SAM" id="Phobius"/>
    </source>
</evidence>
<dbReference type="OrthoDB" id="71600at2759"/>
<evidence type="ECO:0000256" key="4">
    <source>
        <dbReference type="ARBA" id="ARBA00023136"/>
    </source>
</evidence>
<feature type="transmembrane region" description="Helical" evidence="5">
    <location>
        <begin position="236"/>
        <end position="259"/>
    </location>
</feature>
<comment type="caution">
    <text evidence="6">The sequence shown here is derived from an EMBL/GenBank/DDBJ whole genome shotgun (WGS) entry which is preliminary data.</text>
</comment>
<dbReference type="InterPro" id="IPR018499">
    <property type="entry name" value="Tetraspanin/Peripherin"/>
</dbReference>
<dbReference type="EMBL" id="WJQU01000002">
    <property type="protein sequence ID" value="KAJ6642405.1"/>
    <property type="molecule type" value="Genomic_DNA"/>
</dbReference>
<dbReference type="AlphaFoldDB" id="A0A9Q0S3W2"/>
<evidence type="ECO:0000313" key="6">
    <source>
        <dbReference type="EMBL" id="KAJ6642405.1"/>
    </source>
</evidence>
<evidence type="ECO:0000313" key="7">
    <source>
        <dbReference type="Proteomes" id="UP001151699"/>
    </source>
</evidence>
<organism evidence="6 7">
    <name type="scientific">Pseudolycoriella hygida</name>
    <dbReference type="NCBI Taxonomy" id="35572"/>
    <lineage>
        <taxon>Eukaryota</taxon>
        <taxon>Metazoa</taxon>
        <taxon>Ecdysozoa</taxon>
        <taxon>Arthropoda</taxon>
        <taxon>Hexapoda</taxon>
        <taxon>Insecta</taxon>
        <taxon>Pterygota</taxon>
        <taxon>Neoptera</taxon>
        <taxon>Endopterygota</taxon>
        <taxon>Diptera</taxon>
        <taxon>Nematocera</taxon>
        <taxon>Sciaroidea</taxon>
        <taxon>Sciaridae</taxon>
        <taxon>Pseudolycoriella</taxon>
    </lineage>
</organism>
<evidence type="ECO:0000256" key="2">
    <source>
        <dbReference type="ARBA" id="ARBA00022692"/>
    </source>
</evidence>
<keyword evidence="7" id="KW-1185">Reference proteome</keyword>
<keyword evidence="4 5" id="KW-0472">Membrane</keyword>
<evidence type="ECO:0000256" key="1">
    <source>
        <dbReference type="ARBA" id="ARBA00004141"/>
    </source>
</evidence>
<evidence type="ECO:0000256" key="3">
    <source>
        <dbReference type="ARBA" id="ARBA00022989"/>
    </source>
</evidence>
<dbReference type="InterPro" id="IPR008952">
    <property type="entry name" value="Tetraspanin_EC2_sf"/>
</dbReference>
<keyword evidence="2 5" id="KW-0812">Transmembrane</keyword>
<reference evidence="6" key="1">
    <citation type="submission" date="2022-07" db="EMBL/GenBank/DDBJ databases">
        <authorList>
            <person name="Trinca V."/>
            <person name="Uliana J.V.C."/>
            <person name="Torres T.T."/>
            <person name="Ward R.J."/>
            <person name="Monesi N."/>
        </authorList>
    </citation>
    <scope>NUCLEOTIDE SEQUENCE</scope>
    <source>
        <strain evidence="6">HSMRA1968</strain>
        <tissue evidence="6">Whole embryos</tissue>
    </source>
</reference>
<feature type="transmembrane region" description="Helical" evidence="5">
    <location>
        <begin position="65"/>
        <end position="83"/>
    </location>
</feature>
<dbReference type="Gene3D" id="1.10.1450.10">
    <property type="entry name" value="Tetraspanin"/>
    <property type="match status" value="1"/>
</dbReference>
<name>A0A9Q0S3W2_9DIPT</name>